<accession>A0AAJ0DNT2</accession>
<organism evidence="1 2">
    <name type="scientific">Extremus antarcticus</name>
    <dbReference type="NCBI Taxonomy" id="702011"/>
    <lineage>
        <taxon>Eukaryota</taxon>
        <taxon>Fungi</taxon>
        <taxon>Dikarya</taxon>
        <taxon>Ascomycota</taxon>
        <taxon>Pezizomycotina</taxon>
        <taxon>Dothideomycetes</taxon>
        <taxon>Dothideomycetidae</taxon>
        <taxon>Mycosphaerellales</taxon>
        <taxon>Extremaceae</taxon>
        <taxon>Extremus</taxon>
    </lineage>
</organism>
<dbReference type="Proteomes" id="UP001271007">
    <property type="component" value="Unassembled WGS sequence"/>
</dbReference>
<keyword evidence="2" id="KW-1185">Reference proteome</keyword>
<sequence>MRWLFNTDSHEDVELLRRPEFRLTEAPPGYKAGNEKTTHLYKSTLFRRLVGIKLSIRERHLTHDRGSGILVAKKPSSGAYKTRILTLSAVTQASLKAIQRLIYFGKSVRGTPDGHIPLYAPTLYLIRALRTDAGARVSPRQFDQFLQVLKISHQESDHYAFARARLMFYHPKDASGAPMLEFFKHYPYTTPVGRFTENLLEAPTGSRLVMFFHAVVRAAQHLEGEGRQNDTLWLLDFARKRRPDVVGETATFKPRSEDTTGVTRMDGMVPEDVMQRRLPGNTLLPHERIHQDIWRARRRMDEQDVRGARGPREKPFRIRKTW</sequence>
<evidence type="ECO:0000313" key="1">
    <source>
        <dbReference type="EMBL" id="KAK3053969.1"/>
    </source>
</evidence>
<evidence type="ECO:0000313" key="2">
    <source>
        <dbReference type="Proteomes" id="UP001271007"/>
    </source>
</evidence>
<protein>
    <submittedName>
        <fullName evidence="1">Uncharacterized protein</fullName>
    </submittedName>
</protein>
<reference evidence="1" key="1">
    <citation type="submission" date="2023-04" db="EMBL/GenBank/DDBJ databases">
        <title>Black Yeasts Isolated from many extreme environments.</title>
        <authorList>
            <person name="Coleine C."/>
            <person name="Stajich J.E."/>
            <person name="Selbmann L."/>
        </authorList>
    </citation>
    <scope>NUCLEOTIDE SEQUENCE</scope>
    <source>
        <strain evidence="1">CCFEE 5312</strain>
    </source>
</reference>
<gene>
    <name evidence="1" type="ORF">LTR09_005249</name>
</gene>
<dbReference type="EMBL" id="JAWDJX010000014">
    <property type="protein sequence ID" value="KAK3053969.1"/>
    <property type="molecule type" value="Genomic_DNA"/>
</dbReference>
<proteinExistence type="predicted"/>
<dbReference type="AlphaFoldDB" id="A0AAJ0DNT2"/>
<comment type="caution">
    <text evidence="1">The sequence shown here is derived from an EMBL/GenBank/DDBJ whole genome shotgun (WGS) entry which is preliminary data.</text>
</comment>
<name>A0AAJ0DNT2_9PEZI</name>